<comment type="function">
    <text evidence="6">Catalyzes the isomerization of 5-dehydro-4-deoxy-D-glucuronate to 3-deoxy-D-glycero-2,5-hexodiulosonate.</text>
</comment>
<organism evidence="7 8">
    <name type="scientific">Crossiella equi</name>
    <dbReference type="NCBI Taxonomy" id="130796"/>
    <lineage>
        <taxon>Bacteria</taxon>
        <taxon>Bacillati</taxon>
        <taxon>Actinomycetota</taxon>
        <taxon>Actinomycetes</taxon>
        <taxon>Pseudonocardiales</taxon>
        <taxon>Pseudonocardiaceae</taxon>
        <taxon>Crossiella</taxon>
    </lineage>
</organism>
<accession>A0ABS5AF74</accession>
<reference evidence="7 8" key="1">
    <citation type="submission" date="2021-03" db="EMBL/GenBank/DDBJ databases">
        <title>Sequencing the genomes of 1000 actinobacteria strains.</title>
        <authorList>
            <person name="Klenk H.-P."/>
        </authorList>
    </citation>
    <scope>NUCLEOTIDE SEQUENCE [LARGE SCALE GENOMIC DNA]</scope>
    <source>
        <strain evidence="7 8">DSM 44580</strain>
    </source>
</reference>
<evidence type="ECO:0000256" key="4">
    <source>
        <dbReference type="ARBA" id="ARBA00022833"/>
    </source>
</evidence>
<evidence type="ECO:0000256" key="2">
    <source>
        <dbReference type="ARBA" id="ARBA00008086"/>
    </source>
</evidence>
<dbReference type="GO" id="GO:0008697">
    <property type="term" value="F:4-deoxy-L-threo-5-hexosulose-uronate ketol-isomerase activity"/>
    <property type="evidence" value="ECO:0007669"/>
    <property type="project" value="UniProtKB-EC"/>
</dbReference>
<dbReference type="InterPro" id="IPR011051">
    <property type="entry name" value="RmlC_Cupin_sf"/>
</dbReference>
<dbReference type="EC" id="5.3.1.17" evidence="6"/>
<dbReference type="Proteomes" id="UP001519363">
    <property type="component" value="Unassembled WGS sequence"/>
</dbReference>
<protein>
    <recommendedName>
        <fullName evidence="6">4-deoxy-L-threo-5-hexosulose-uronate ketol-isomerase</fullName>
        <ecNumber evidence="6">5.3.1.17</ecNumber>
    </recommendedName>
    <alternativeName>
        <fullName evidence="6">5-keto-4-deoxyuronate isomerase</fullName>
    </alternativeName>
    <alternativeName>
        <fullName evidence="6">DKI isomerase</fullName>
    </alternativeName>
</protein>
<feature type="binding site" evidence="6">
    <location>
        <position position="194"/>
    </location>
    <ligand>
        <name>Zn(2+)</name>
        <dbReference type="ChEBI" id="CHEBI:29105"/>
    </ligand>
</feature>
<dbReference type="PIRSF" id="PIRSF006625">
    <property type="entry name" value="KduI"/>
    <property type="match status" value="1"/>
</dbReference>
<keyword evidence="3 6" id="KW-0479">Metal-binding</keyword>
<dbReference type="NCBIfam" id="NF002091">
    <property type="entry name" value="PRK00924.1"/>
    <property type="match status" value="1"/>
</dbReference>
<dbReference type="InterPro" id="IPR007045">
    <property type="entry name" value="KduI"/>
</dbReference>
<comment type="catalytic activity">
    <reaction evidence="1 6">
        <text>5-dehydro-4-deoxy-D-glucuronate = 3-deoxy-D-glycero-2,5-hexodiulosonate</text>
        <dbReference type="Rhea" id="RHEA:23896"/>
        <dbReference type="ChEBI" id="CHEBI:17117"/>
        <dbReference type="ChEBI" id="CHEBI:29071"/>
        <dbReference type="EC" id="5.3.1.17"/>
    </reaction>
</comment>
<evidence type="ECO:0000313" key="8">
    <source>
        <dbReference type="Proteomes" id="UP001519363"/>
    </source>
</evidence>
<evidence type="ECO:0000313" key="7">
    <source>
        <dbReference type="EMBL" id="MBP2475237.1"/>
    </source>
</evidence>
<name>A0ABS5AF74_9PSEU</name>
<dbReference type="CDD" id="cd20491">
    <property type="entry name" value="cupin_KduI_C"/>
    <property type="match status" value="1"/>
</dbReference>
<dbReference type="CDD" id="cd20294">
    <property type="entry name" value="cupin_KduI_N"/>
    <property type="match status" value="1"/>
</dbReference>
<dbReference type="InterPro" id="IPR014710">
    <property type="entry name" value="RmlC-like_jellyroll"/>
</dbReference>
<comment type="caution">
    <text evidence="7">The sequence shown here is derived from an EMBL/GenBank/DDBJ whole genome shotgun (WGS) entry which is preliminary data.</text>
</comment>
<dbReference type="EMBL" id="JAGIOO010000001">
    <property type="protein sequence ID" value="MBP2475237.1"/>
    <property type="molecule type" value="Genomic_DNA"/>
</dbReference>
<feature type="binding site" evidence="6">
    <location>
        <position position="243"/>
    </location>
    <ligand>
        <name>Zn(2+)</name>
        <dbReference type="ChEBI" id="CHEBI:29105"/>
    </ligand>
</feature>
<dbReference type="InterPro" id="IPR021120">
    <property type="entry name" value="KduI/IolB_isomerase"/>
</dbReference>
<evidence type="ECO:0000256" key="3">
    <source>
        <dbReference type="ARBA" id="ARBA00022723"/>
    </source>
</evidence>
<dbReference type="Gene3D" id="2.60.120.520">
    <property type="entry name" value="pectin degrading enzyme 5-keto 4- deoxyuronate isomerase, domain 1"/>
    <property type="match status" value="1"/>
</dbReference>
<feature type="binding site" evidence="6">
    <location>
        <position position="201"/>
    </location>
    <ligand>
        <name>Zn(2+)</name>
        <dbReference type="ChEBI" id="CHEBI:29105"/>
    </ligand>
</feature>
<keyword evidence="8" id="KW-1185">Reference proteome</keyword>
<dbReference type="SUPFAM" id="SSF51182">
    <property type="entry name" value="RmlC-like cupins"/>
    <property type="match status" value="1"/>
</dbReference>
<keyword evidence="5 6" id="KW-0413">Isomerase</keyword>
<comment type="similarity">
    <text evidence="2 6">Belongs to the KduI family.</text>
</comment>
<evidence type="ECO:0000256" key="1">
    <source>
        <dbReference type="ARBA" id="ARBA00000552"/>
    </source>
</evidence>
<feature type="binding site" evidence="6">
    <location>
        <position position="196"/>
    </location>
    <ligand>
        <name>Zn(2+)</name>
        <dbReference type="ChEBI" id="CHEBI:29105"/>
    </ligand>
</feature>
<dbReference type="Gene3D" id="2.60.120.10">
    <property type="entry name" value="Jelly Rolls"/>
    <property type="match status" value="1"/>
</dbReference>
<dbReference type="PANTHER" id="PTHR38461">
    <property type="entry name" value="4-DEOXY-L-THREO-5-HEXOSULOSE-URONATE KETOL-ISOMERASE"/>
    <property type="match status" value="1"/>
</dbReference>
<dbReference type="HAMAP" id="MF_00687">
    <property type="entry name" value="KduI"/>
    <property type="match status" value="1"/>
</dbReference>
<comment type="cofactor">
    <cofactor evidence="6">
        <name>Zn(2+)</name>
        <dbReference type="ChEBI" id="CHEBI:29105"/>
    </cofactor>
    <text evidence="6">Binds 1 zinc ion per subunit.</text>
</comment>
<proteinExistence type="inferred from homology"/>
<evidence type="ECO:0000256" key="5">
    <source>
        <dbReference type="ARBA" id="ARBA00023235"/>
    </source>
</evidence>
<dbReference type="RefSeq" id="WP_086782821.1">
    <property type="nucleotide sequence ID" value="NZ_JAGIOO010000001.1"/>
</dbReference>
<dbReference type="PANTHER" id="PTHR38461:SF1">
    <property type="entry name" value="4-DEOXY-L-THREO-5-HEXOSULOSE-URONATE KETOL-ISOMERASE"/>
    <property type="match status" value="1"/>
</dbReference>
<evidence type="ECO:0000256" key="6">
    <source>
        <dbReference type="HAMAP-Rule" id="MF_00687"/>
    </source>
</evidence>
<dbReference type="Pfam" id="PF04962">
    <property type="entry name" value="KduI"/>
    <property type="match status" value="1"/>
</dbReference>
<comment type="pathway">
    <text evidence="6">Glycan metabolism; pectin degradation; 2-dehydro-3-deoxy-D-gluconate from pectin: step 4/5.</text>
</comment>
<keyword evidence="4 6" id="KW-0862">Zinc</keyword>
<dbReference type="InterPro" id="IPR027449">
    <property type="entry name" value="KduI_N"/>
</dbReference>
<gene>
    <name evidence="6" type="primary">kduI</name>
    <name evidence="7" type="ORF">JOF53_004109</name>
</gene>
<sequence length="276" mass="30520">MQIRHATNPAQIDGFDTEALRAHYLVADLFEPGQVHTVYSHEDRTVLGGAVPRPGEPLRLPSADPLRAENFLARRELAVVAVRGGGTVTVDGTAYQLAHRDCLYVGRGAVEVLFEADGTDSPHFYLFSTPAHTSHPTELARFTDVDILELGDQRTANVRTIRKFIHVNGISSCQLVLGITTLEEGSVWNTMPPHTHDRRTECYLYFDLPEEHRVIHLLGEPTATRNLVVSNEQAVISPSWSVHSGAGTHAYSFVWAMGGENQAYDDMDPVALTELR</sequence>